<proteinExistence type="predicted"/>
<dbReference type="InterPro" id="IPR009097">
    <property type="entry name" value="Cyclic_Pdiesterase"/>
</dbReference>
<dbReference type="Pfam" id="PF13563">
    <property type="entry name" value="2_5_RNA_ligase2"/>
    <property type="match status" value="1"/>
</dbReference>
<dbReference type="PANTHER" id="PTHR40037:SF1">
    <property type="entry name" value="PHOSPHOESTERASE SAOUHSC_00951-RELATED"/>
    <property type="match status" value="1"/>
</dbReference>
<dbReference type="Gene3D" id="3.90.1140.10">
    <property type="entry name" value="Cyclic phosphodiesterase"/>
    <property type="match status" value="1"/>
</dbReference>
<dbReference type="PANTHER" id="PTHR40037">
    <property type="entry name" value="PHOSPHOESTERASE YJCG-RELATED"/>
    <property type="match status" value="1"/>
</dbReference>
<dbReference type="GO" id="GO:0016874">
    <property type="term" value="F:ligase activity"/>
    <property type="evidence" value="ECO:0007669"/>
    <property type="project" value="UniProtKB-KW"/>
</dbReference>
<keyword evidence="2" id="KW-1185">Reference proteome</keyword>
<protein>
    <submittedName>
        <fullName evidence="1">2'-5' RNA ligase family protein</fullName>
    </submittedName>
</protein>
<evidence type="ECO:0000313" key="1">
    <source>
        <dbReference type="EMBL" id="WZP14742.1"/>
    </source>
</evidence>
<gene>
    <name evidence="1" type="ORF">AAE021_11135</name>
</gene>
<organism evidence="1 2">
    <name type="scientific">Arthrobacter citreus</name>
    <dbReference type="NCBI Taxonomy" id="1670"/>
    <lineage>
        <taxon>Bacteria</taxon>
        <taxon>Bacillati</taxon>
        <taxon>Actinomycetota</taxon>
        <taxon>Actinomycetes</taxon>
        <taxon>Micrococcales</taxon>
        <taxon>Micrococcaceae</taxon>
        <taxon>Arthrobacter</taxon>
    </lineage>
</organism>
<dbReference type="RefSeq" id="WP_342022398.1">
    <property type="nucleotide sequence ID" value="NZ_CP151657.1"/>
</dbReference>
<name>A0ABZ2ZSF6_9MICC</name>
<dbReference type="SUPFAM" id="SSF55144">
    <property type="entry name" value="LigT-like"/>
    <property type="match status" value="1"/>
</dbReference>
<dbReference type="EMBL" id="CP151657">
    <property type="protein sequence ID" value="WZP14742.1"/>
    <property type="molecule type" value="Genomic_DNA"/>
</dbReference>
<keyword evidence="1" id="KW-0436">Ligase</keyword>
<dbReference type="InterPro" id="IPR050580">
    <property type="entry name" value="2H_phosphoesterase_YjcG-like"/>
</dbReference>
<sequence>MSSWNPMILADAAAGVDGGTSAPDCTCVGIVIGVPEPMATELRRARASFGDPMAAVIPAHITLVTTTETDDWEATAKHVRRVAASHAPFDVSLRGTATFRPVSPVVYLQLDEGYDECTALHKEMQSGPLARDLPFPYHPHVTVAHDVSEAGMDNAMHTLRHYEARFTVNTIGLFEHDATGLWKPREEVVLRG</sequence>
<evidence type="ECO:0000313" key="2">
    <source>
        <dbReference type="Proteomes" id="UP001448858"/>
    </source>
</evidence>
<reference evidence="1 2" key="1">
    <citation type="submission" date="2024-04" db="EMBL/GenBank/DDBJ databases">
        <title>Arthrobacter sp. from Plains bison fecal sample.</title>
        <authorList>
            <person name="Ruzzini A."/>
        </authorList>
    </citation>
    <scope>NUCLEOTIDE SEQUENCE [LARGE SCALE GENOMIC DNA]</scope>
    <source>
        <strain evidence="1 2">EINP1</strain>
    </source>
</reference>
<dbReference type="Proteomes" id="UP001448858">
    <property type="component" value="Chromosome"/>
</dbReference>
<accession>A0ABZ2ZSF6</accession>